<gene>
    <name evidence="1" type="ordered locus">Belba_0346</name>
</gene>
<dbReference type="AlphaFoldDB" id="I3Z191"/>
<sequence length="78" mass="8993">MNNHSPHTRQSGEIEYCQRIKSFLLATCSPFWRDIKVINLNFNFISPNTRQSGEIADLRLKLWIEGITDGVIEGITEE</sequence>
<reference evidence="2" key="1">
    <citation type="submission" date="2012-06" db="EMBL/GenBank/DDBJ databases">
        <title>The complete genome of Belliella baltica DSM 15883.</title>
        <authorList>
            <person name="Lucas S."/>
            <person name="Copeland A."/>
            <person name="Lapidus A."/>
            <person name="Goodwin L."/>
            <person name="Pitluck S."/>
            <person name="Peters L."/>
            <person name="Mikhailova N."/>
            <person name="Davenport K."/>
            <person name="Kyrpides N."/>
            <person name="Mavromatis K."/>
            <person name="Pagani I."/>
            <person name="Ivanova N."/>
            <person name="Ovchinnikova G."/>
            <person name="Zeytun A."/>
            <person name="Detter J.C."/>
            <person name="Han C."/>
            <person name="Land M."/>
            <person name="Hauser L."/>
            <person name="Markowitz V."/>
            <person name="Cheng J.-F."/>
            <person name="Hugenholtz P."/>
            <person name="Woyke T."/>
            <person name="Wu D."/>
            <person name="Tindall B."/>
            <person name="Pomrenke H."/>
            <person name="Brambilla E."/>
            <person name="Klenk H.-P."/>
            <person name="Eisen J.A."/>
        </authorList>
    </citation>
    <scope>NUCLEOTIDE SEQUENCE [LARGE SCALE GENOMIC DNA]</scope>
    <source>
        <strain evidence="2">DSM 15883 / CIP 108006 / LMG 21964 / BA134</strain>
    </source>
</reference>
<evidence type="ECO:0000313" key="2">
    <source>
        <dbReference type="Proteomes" id="UP000006050"/>
    </source>
</evidence>
<dbReference type="EMBL" id="CP003281">
    <property type="protein sequence ID" value="AFL83009.1"/>
    <property type="molecule type" value="Genomic_DNA"/>
</dbReference>
<dbReference type="Proteomes" id="UP000006050">
    <property type="component" value="Chromosome"/>
</dbReference>
<dbReference type="KEGG" id="bbd:Belba_0346"/>
<evidence type="ECO:0000313" key="1">
    <source>
        <dbReference type="EMBL" id="AFL83009.1"/>
    </source>
</evidence>
<proteinExistence type="predicted"/>
<accession>I3Z191</accession>
<protein>
    <submittedName>
        <fullName evidence="1">Uncharacterized protein</fullName>
    </submittedName>
</protein>
<organism evidence="1 2">
    <name type="scientific">Belliella baltica (strain DSM 15883 / CIP 108006 / LMG 21964 / BA134)</name>
    <dbReference type="NCBI Taxonomy" id="866536"/>
    <lineage>
        <taxon>Bacteria</taxon>
        <taxon>Pseudomonadati</taxon>
        <taxon>Bacteroidota</taxon>
        <taxon>Cytophagia</taxon>
        <taxon>Cytophagales</taxon>
        <taxon>Cyclobacteriaceae</taxon>
        <taxon>Belliella</taxon>
    </lineage>
</organism>
<keyword evidence="2" id="KW-1185">Reference proteome</keyword>
<dbReference type="STRING" id="866536.Belba_0346"/>
<name>I3Z191_BELBD</name>
<dbReference type="HOGENOM" id="CLU_2614884_0_0_10"/>